<comment type="caution">
    <text evidence="1">The sequence shown here is derived from an EMBL/GenBank/DDBJ whole genome shotgun (WGS) entry which is preliminary data.</text>
</comment>
<dbReference type="AlphaFoldDB" id="A0A1Y2K9Y3"/>
<gene>
    <name evidence="1" type="ORF">MAIT1_04600</name>
</gene>
<dbReference type="Proteomes" id="UP000194003">
    <property type="component" value="Unassembled WGS sequence"/>
</dbReference>
<proteinExistence type="predicted"/>
<dbReference type="STRING" id="1434232.MAIT1_04600"/>
<protein>
    <recommendedName>
        <fullName evidence="3">Resolvase</fullName>
    </recommendedName>
</protein>
<evidence type="ECO:0008006" key="3">
    <source>
        <dbReference type="Google" id="ProtNLM"/>
    </source>
</evidence>
<keyword evidence="2" id="KW-1185">Reference proteome</keyword>
<dbReference type="EMBL" id="LVJN01000012">
    <property type="protein sequence ID" value="OSM07640.1"/>
    <property type="molecule type" value="Genomic_DNA"/>
</dbReference>
<accession>A0A1Y2K9Y3</accession>
<evidence type="ECO:0000313" key="1">
    <source>
        <dbReference type="EMBL" id="OSM07640.1"/>
    </source>
</evidence>
<organism evidence="1 2">
    <name type="scientific">Magnetofaba australis IT-1</name>
    <dbReference type="NCBI Taxonomy" id="1434232"/>
    <lineage>
        <taxon>Bacteria</taxon>
        <taxon>Pseudomonadati</taxon>
        <taxon>Pseudomonadota</taxon>
        <taxon>Magnetococcia</taxon>
        <taxon>Magnetococcales</taxon>
        <taxon>Magnetococcaceae</taxon>
        <taxon>Magnetofaba</taxon>
    </lineage>
</organism>
<evidence type="ECO:0000313" key="2">
    <source>
        <dbReference type="Proteomes" id="UP000194003"/>
    </source>
</evidence>
<name>A0A1Y2K9Y3_9PROT</name>
<sequence>MVAKALQQVKRNGAKRPDRTVIKQLTSLDPVWEELFPLEQNRLLKLLVESMVVTTTGIDLRLRVDGLGALVDELVNEEERNVA</sequence>
<reference evidence="1 2" key="1">
    <citation type="journal article" date="2016" name="BMC Genomics">
        <title>Combined genomic and structural analyses of a cultured magnetotactic bacterium reveals its niche adaptation to a dynamic environment.</title>
        <authorList>
            <person name="Araujo A.C."/>
            <person name="Morillo V."/>
            <person name="Cypriano J."/>
            <person name="Teixeira L.C."/>
            <person name="Leao P."/>
            <person name="Lyra S."/>
            <person name="Almeida L.G."/>
            <person name="Bazylinski D.A."/>
            <person name="Vasconcellos A.T."/>
            <person name="Abreu F."/>
            <person name="Lins U."/>
        </authorList>
    </citation>
    <scope>NUCLEOTIDE SEQUENCE [LARGE SCALE GENOMIC DNA]</scope>
    <source>
        <strain evidence="1 2">IT-1</strain>
    </source>
</reference>